<accession>A0A1H9MBN7</accession>
<protein>
    <submittedName>
        <fullName evidence="3">Acetoin utilization deacetylase AcuC</fullName>
    </submittedName>
</protein>
<dbReference type="Pfam" id="PF00850">
    <property type="entry name" value="Hist_deacetyl"/>
    <property type="match status" value="1"/>
</dbReference>
<organism evidence="3 4">
    <name type="scientific">Solimonas aquatica</name>
    <dbReference type="NCBI Taxonomy" id="489703"/>
    <lineage>
        <taxon>Bacteria</taxon>
        <taxon>Pseudomonadati</taxon>
        <taxon>Pseudomonadota</taxon>
        <taxon>Gammaproteobacteria</taxon>
        <taxon>Nevskiales</taxon>
        <taxon>Nevskiaceae</taxon>
        <taxon>Solimonas</taxon>
    </lineage>
</organism>
<name>A0A1H9MBN7_9GAMM</name>
<dbReference type="InterPro" id="IPR037138">
    <property type="entry name" value="His_deacetylse_dom_sf"/>
</dbReference>
<proteinExistence type="inferred from homology"/>
<dbReference type="PANTHER" id="PTHR10625">
    <property type="entry name" value="HISTONE DEACETYLASE HDAC1-RELATED"/>
    <property type="match status" value="1"/>
</dbReference>
<gene>
    <name evidence="3" type="ORF">SAMN04488038_12028</name>
</gene>
<evidence type="ECO:0000313" key="4">
    <source>
        <dbReference type="Proteomes" id="UP000199233"/>
    </source>
</evidence>
<dbReference type="AlphaFoldDB" id="A0A1H9MBN7"/>
<evidence type="ECO:0000313" key="3">
    <source>
        <dbReference type="EMBL" id="SER20553.1"/>
    </source>
</evidence>
<sequence length="318" mass="34713">MTMTASLPIAWISHAECRRHEIAEEHPESPRRLAAIEDRMIASGLADFMRRHEAPEAARADLDRVHAADYVGHVLAHRKIGPRRVEIDGDTAFTEHTVSAALRAAGAGVLGVDLLLQGQTHLAFCAVRPPGHHAERARAMGFCYFNNVAVAAAYALAQGLKRVTIVDFDLHYGNGTADCFLEDARVQLLSTYQHPLYPYWPGAAHAPNLIDVPLRPYSDGAVFRAAVREHWLPALAAHQPEMILVSAGFDAHAADPLGDLRLQYEDFRWIAGVLRDAAAVSAQQRVLATLEGGYDLTALARSVENFLLPFAGGEDLPV</sequence>
<evidence type="ECO:0000259" key="2">
    <source>
        <dbReference type="Pfam" id="PF00850"/>
    </source>
</evidence>
<dbReference type="STRING" id="489703.SAMN04488038_12028"/>
<dbReference type="GO" id="GO:0040029">
    <property type="term" value="P:epigenetic regulation of gene expression"/>
    <property type="evidence" value="ECO:0007669"/>
    <property type="project" value="TreeGrafter"/>
</dbReference>
<dbReference type="InterPro" id="IPR023696">
    <property type="entry name" value="Ureohydrolase_dom_sf"/>
</dbReference>
<comment type="similarity">
    <text evidence="1">Belongs to the histone deacetylase family.</text>
</comment>
<dbReference type="Gene3D" id="3.40.800.20">
    <property type="entry name" value="Histone deacetylase domain"/>
    <property type="match status" value="1"/>
</dbReference>
<dbReference type="InterPro" id="IPR023801">
    <property type="entry name" value="His_deacetylse_dom"/>
</dbReference>
<reference evidence="3 4" key="1">
    <citation type="submission" date="2016-10" db="EMBL/GenBank/DDBJ databases">
        <authorList>
            <person name="de Groot N.N."/>
        </authorList>
    </citation>
    <scope>NUCLEOTIDE SEQUENCE [LARGE SCALE GENOMIC DNA]</scope>
    <source>
        <strain evidence="3 4">DSM 25927</strain>
    </source>
</reference>
<feature type="domain" description="Histone deacetylase" evidence="2">
    <location>
        <begin position="26"/>
        <end position="306"/>
    </location>
</feature>
<dbReference type="CDD" id="cd11599">
    <property type="entry name" value="HDAC_classII_2"/>
    <property type="match status" value="1"/>
</dbReference>
<keyword evidence="4" id="KW-1185">Reference proteome</keyword>
<dbReference type="PANTHER" id="PTHR10625:SF10">
    <property type="entry name" value="HISTONE DEACETYLASE HDAC1"/>
    <property type="match status" value="1"/>
</dbReference>
<dbReference type="InterPro" id="IPR000286">
    <property type="entry name" value="HDACs"/>
</dbReference>
<evidence type="ECO:0000256" key="1">
    <source>
        <dbReference type="ARBA" id="ARBA00005947"/>
    </source>
</evidence>
<dbReference type="Proteomes" id="UP000199233">
    <property type="component" value="Unassembled WGS sequence"/>
</dbReference>
<dbReference type="PRINTS" id="PR01270">
    <property type="entry name" value="HDASUPER"/>
</dbReference>
<dbReference type="GO" id="GO:0004407">
    <property type="term" value="F:histone deacetylase activity"/>
    <property type="evidence" value="ECO:0007669"/>
    <property type="project" value="TreeGrafter"/>
</dbReference>
<dbReference type="EMBL" id="FOFS01000020">
    <property type="protein sequence ID" value="SER20553.1"/>
    <property type="molecule type" value="Genomic_DNA"/>
</dbReference>
<dbReference type="SUPFAM" id="SSF52768">
    <property type="entry name" value="Arginase/deacetylase"/>
    <property type="match status" value="1"/>
</dbReference>